<dbReference type="InterPro" id="IPR036397">
    <property type="entry name" value="RNaseH_sf"/>
</dbReference>
<dbReference type="SMART" id="SM00479">
    <property type="entry name" value="EXOIII"/>
    <property type="match status" value="1"/>
</dbReference>
<name>A0ABY8HGX5_ENSAD</name>
<keyword evidence="2" id="KW-0378">Hydrolase</keyword>
<dbReference type="EMBL" id="CP121308">
    <property type="protein sequence ID" value="WFP91381.1"/>
    <property type="molecule type" value="Genomic_DNA"/>
</dbReference>
<dbReference type="SUPFAM" id="SSF53098">
    <property type="entry name" value="Ribonuclease H-like"/>
    <property type="match status" value="1"/>
</dbReference>
<protein>
    <submittedName>
        <fullName evidence="2">3'-5' exonuclease</fullName>
        <ecNumber evidence="2">3.1.-.-</ecNumber>
    </submittedName>
</protein>
<evidence type="ECO:0000259" key="1">
    <source>
        <dbReference type="SMART" id="SM00479"/>
    </source>
</evidence>
<evidence type="ECO:0000313" key="3">
    <source>
        <dbReference type="Proteomes" id="UP001214094"/>
    </source>
</evidence>
<dbReference type="InterPro" id="IPR013520">
    <property type="entry name" value="Ribonucl_H"/>
</dbReference>
<keyword evidence="3" id="KW-1185">Reference proteome</keyword>
<dbReference type="GeneID" id="69986989"/>
<keyword evidence="2" id="KW-0540">Nuclease</keyword>
<dbReference type="Pfam" id="PF00929">
    <property type="entry name" value="RNase_T"/>
    <property type="match status" value="1"/>
</dbReference>
<dbReference type="InterPro" id="IPR012337">
    <property type="entry name" value="RNaseH-like_sf"/>
</dbReference>
<organism evidence="2 3">
    <name type="scientific">Ensifer adhaerens</name>
    <name type="common">Sinorhizobium morelense</name>
    <dbReference type="NCBI Taxonomy" id="106592"/>
    <lineage>
        <taxon>Bacteria</taxon>
        <taxon>Pseudomonadati</taxon>
        <taxon>Pseudomonadota</taxon>
        <taxon>Alphaproteobacteria</taxon>
        <taxon>Hyphomicrobiales</taxon>
        <taxon>Rhizobiaceae</taxon>
        <taxon>Sinorhizobium/Ensifer group</taxon>
        <taxon>Ensifer</taxon>
    </lineage>
</organism>
<dbReference type="CDD" id="cd06130">
    <property type="entry name" value="DNA_pol_III_epsilon_like"/>
    <property type="match status" value="1"/>
</dbReference>
<sequence length="387" mass="43096">MDHSAKVILDELLDAKPRPTAEAPRDSRGLYGLVDHNGILRYIGSTSSANETFYKRIHQRHRTGSESTSHYFSRMYNTGRMWRDRDDKLTAADGSIAKELRNAFVADHCSAVWVTLPDYLDIAGLERAVLSLAPPNVIAWNGRAMEIYGEPTDLVDATIRRLGWGTRELDAIERQRLRYVSSRIIASPSAPLIKPQATKPFLIDDFRFFALDVETANADRSSICQIGIACVRPDNSIETWMTYVDPKTSDWSCSKIHGITARTVAGAPSFSEVYPHLLKALADKIVYQHSGFDQSAIASACARNALSLPTWEWRDSVLVARLAWPELKGNGGHGLSSLKQHLGLRFTHHDAEEDARASAEIVLRAESRSSRPVTIDLPVRPSPCGFR</sequence>
<feature type="domain" description="Exonuclease" evidence="1">
    <location>
        <begin position="207"/>
        <end position="371"/>
    </location>
</feature>
<dbReference type="RefSeq" id="WP_156552944.1">
    <property type="nucleotide sequence ID" value="NZ_CP015880.1"/>
</dbReference>
<dbReference type="GO" id="GO:0004527">
    <property type="term" value="F:exonuclease activity"/>
    <property type="evidence" value="ECO:0007669"/>
    <property type="project" value="UniProtKB-KW"/>
</dbReference>
<proteinExistence type="predicted"/>
<evidence type="ECO:0000313" key="2">
    <source>
        <dbReference type="EMBL" id="WFP91381.1"/>
    </source>
</evidence>
<dbReference type="Gene3D" id="3.30.420.10">
    <property type="entry name" value="Ribonuclease H-like superfamily/Ribonuclease H"/>
    <property type="match status" value="1"/>
</dbReference>
<dbReference type="PANTHER" id="PTHR30231:SF42">
    <property type="entry name" value="EXONUCLEASE"/>
    <property type="match status" value="1"/>
</dbReference>
<reference evidence="2 3" key="1">
    <citation type="submission" date="2023-03" db="EMBL/GenBank/DDBJ databases">
        <title>Comparative genome and transcriptome analysis combination mining strategies for increasing vitamin B12 production of Ensifer adhaerens strain.</title>
        <authorList>
            <person name="Yongheng L."/>
        </authorList>
    </citation>
    <scope>NUCLEOTIDE SEQUENCE [LARGE SCALE GENOMIC DNA]</scope>
    <source>
        <strain evidence="2 3">Casida A-T305</strain>
    </source>
</reference>
<dbReference type="EC" id="3.1.-.-" evidence="2"/>
<dbReference type="PANTHER" id="PTHR30231">
    <property type="entry name" value="DNA POLYMERASE III SUBUNIT EPSILON"/>
    <property type="match status" value="1"/>
</dbReference>
<accession>A0ABY8HGX5</accession>
<keyword evidence="2" id="KW-0269">Exonuclease</keyword>
<dbReference type="Proteomes" id="UP001214094">
    <property type="component" value="Chromosome"/>
</dbReference>
<gene>
    <name evidence="2" type="ORF">P4B07_03095</name>
</gene>